<sequence>MNFISISSPALSSNGAIVFCVDLRSDRGSSFEPRWCNRALKIIGTEFCSALYRRERKLTEFRSALYRRERKLTEFRSALYRRERKLTEFRSALYRRERKLTEFRSALALYRRERKLTEFRSALYRRERKLTEFRSALYRRERKLTEFRSALYRRERKLTEFRSALYRRERKLTEFRSALYRRERKLTEFRSALALYRRERKLTEFRSALYRRERKLTEFRSALYRRERKLTEFRSALYRRERKRISFARALYRRERKLTEFRSALYRRERKLTEFRSALYRRERKLTEFLSALYRRERKLFCDTRRGRGGIVVRLLTSHQGEPGSIHGGFTPDFRTWESCRMISLVREFPQGPPVSPAFAFRRCSTSSRLILIGSQDLDVRAAHISSLTHIKCLPLPWALFLVVALRRLNARYAPNAHPSLATALGLISSRSVEEIECKVCAPCTSSGEFGLNDIFRQAYTWGLVLLTVRCVTQGSRQQRENRRFLWYNLYSWSLAALVVIVTWAVDYAGDAIPLQIRPLIGNDTCFYSSEYQPRLHLPGSDCLSPRRTLCRSRPCHSLILTCGNLAGRCRWSVVSLEDLPFLPPCHSGTPPYSHKALPSALKNLNTKLQDVACLLDFRDWAITCVARPKANPFSDWRREALGKNLTSDWLSHAAEGSLLVCAAGWRVCHEALIVELSSDTTHHSLVASFQWSSRYCQLFHVCGSTIHPKLGNSANPVVAMHDTTDAEISADPKLRVVRQVFVGLTKAVACGGIFQGDLVLSQCCTFSVHAPGASNHRAAWETEYISIIHNEEARGPLHSSSGPTSGMWRRLHTWQSGRSSWARASLVPGCTNIFPDPRSNDPSSEHRSDPSSNLRRITSCGPAGTRLAACLTCCALVSPSTGAYHGVDVGVYTSRPTRRPFRVLRAHEAIMASEMSTELSETRDADRLQKLFHIIMPSARKTRKQMDIDFLLHTVPGISIFHIIMPSARKTLKQMGIDFLLHTVPGISIFHIIMPSARKTLKQMGIDFLLHTVPGISIFHIIMPSARKTLKQMGIDFLLHTVPGISILHPRSRKCRTVFSCHPRRHPCVEGRGLGVEGRGLGVGYHSPNYDPCSSKPTMITGWHRKGACVVCADKADGQKVFFELPVMALTIVNIAFFVLTARNCYKVKAELQRLQSKEGERGKRRFEANKNRRVAPDS</sequence>
<comment type="caution">
    <text evidence="3">The sequence shown here is derived from an EMBL/GenBank/DDBJ whole genome shotgun (WGS) entry which is preliminary data.</text>
</comment>
<protein>
    <submittedName>
        <fullName evidence="3">Uncharacterized protein</fullName>
    </submittedName>
</protein>
<accession>A0ABQ9G662</accession>
<keyword evidence="2" id="KW-0472">Membrane</keyword>
<name>A0ABQ9G662_9NEOP</name>
<reference evidence="3 4" key="1">
    <citation type="submission" date="2023-02" db="EMBL/GenBank/DDBJ databases">
        <title>LHISI_Scaffold_Assembly.</title>
        <authorList>
            <person name="Stuart O.P."/>
            <person name="Cleave R."/>
            <person name="Magrath M.J.L."/>
            <person name="Mikheyev A.S."/>
        </authorList>
    </citation>
    <scope>NUCLEOTIDE SEQUENCE [LARGE SCALE GENOMIC DNA]</scope>
    <source>
        <strain evidence="3">Daus_M_001</strain>
        <tissue evidence="3">Leg muscle</tissue>
    </source>
</reference>
<dbReference type="InterPro" id="IPR051384">
    <property type="entry name" value="Mth_GPCR"/>
</dbReference>
<evidence type="ECO:0000256" key="1">
    <source>
        <dbReference type="SAM" id="MobiDB-lite"/>
    </source>
</evidence>
<dbReference type="Proteomes" id="UP001159363">
    <property type="component" value="Chromosome 14"/>
</dbReference>
<dbReference type="PANTHER" id="PTHR47154">
    <property type="entry name" value="G-PROTEIN COUPLED RECEPTOR MTH-RELATED"/>
    <property type="match status" value="1"/>
</dbReference>
<dbReference type="PANTHER" id="PTHR47154:SF2">
    <property type="entry name" value="G-PROTEIN COUPLED RECEPTOR MTH-RELATED"/>
    <property type="match status" value="1"/>
</dbReference>
<evidence type="ECO:0000313" key="3">
    <source>
        <dbReference type="EMBL" id="KAJ8867945.1"/>
    </source>
</evidence>
<evidence type="ECO:0000256" key="2">
    <source>
        <dbReference type="SAM" id="Phobius"/>
    </source>
</evidence>
<organism evidence="3 4">
    <name type="scientific">Dryococelus australis</name>
    <dbReference type="NCBI Taxonomy" id="614101"/>
    <lineage>
        <taxon>Eukaryota</taxon>
        <taxon>Metazoa</taxon>
        <taxon>Ecdysozoa</taxon>
        <taxon>Arthropoda</taxon>
        <taxon>Hexapoda</taxon>
        <taxon>Insecta</taxon>
        <taxon>Pterygota</taxon>
        <taxon>Neoptera</taxon>
        <taxon>Polyneoptera</taxon>
        <taxon>Phasmatodea</taxon>
        <taxon>Verophasmatodea</taxon>
        <taxon>Anareolatae</taxon>
        <taxon>Phasmatidae</taxon>
        <taxon>Eurycanthinae</taxon>
        <taxon>Dryococelus</taxon>
    </lineage>
</organism>
<keyword evidence="4" id="KW-1185">Reference proteome</keyword>
<feature type="transmembrane region" description="Helical" evidence="2">
    <location>
        <begin position="1122"/>
        <end position="1141"/>
    </location>
</feature>
<gene>
    <name evidence="3" type="ORF">PR048_031754</name>
</gene>
<keyword evidence="2" id="KW-1133">Transmembrane helix</keyword>
<keyword evidence="2" id="KW-0812">Transmembrane</keyword>
<proteinExistence type="predicted"/>
<feature type="region of interest" description="Disordered" evidence="1">
    <location>
        <begin position="1160"/>
        <end position="1180"/>
    </location>
</feature>
<dbReference type="EMBL" id="JARBHB010000015">
    <property type="protein sequence ID" value="KAJ8867945.1"/>
    <property type="molecule type" value="Genomic_DNA"/>
</dbReference>
<evidence type="ECO:0000313" key="4">
    <source>
        <dbReference type="Proteomes" id="UP001159363"/>
    </source>
</evidence>
<feature type="region of interest" description="Disordered" evidence="1">
    <location>
        <begin position="835"/>
        <end position="856"/>
    </location>
</feature>